<evidence type="ECO:0000313" key="2">
    <source>
        <dbReference type="EMBL" id="EME84304.1"/>
    </source>
</evidence>
<feature type="compositionally biased region" description="Basic and acidic residues" evidence="1">
    <location>
        <begin position="1"/>
        <end position="11"/>
    </location>
</feature>
<dbReference type="EMBL" id="KB446557">
    <property type="protein sequence ID" value="EME84304.1"/>
    <property type="molecule type" value="Genomic_DNA"/>
</dbReference>
<dbReference type="HOGENOM" id="CLU_785565_0_0_1"/>
<accession>M2ZZH1</accession>
<name>M2ZZH1_PSEFD</name>
<feature type="region of interest" description="Disordered" evidence="1">
    <location>
        <begin position="1"/>
        <end position="25"/>
    </location>
</feature>
<dbReference type="GeneID" id="19337219"/>
<dbReference type="VEuPathDB" id="FungiDB:MYCFIDRAFT_210846"/>
<dbReference type="KEGG" id="pfj:MYCFIDRAFT_210846"/>
<evidence type="ECO:0000313" key="3">
    <source>
        <dbReference type="Proteomes" id="UP000016932"/>
    </source>
</evidence>
<reference evidence="2 3" key="1">
    <citation type="journal article" date="2012" name="PLoS Pathog.">
        <title>Diverse lifestyles and strategies of plant pathogenesis encoded in the genomes of eighteen Dothideomycetes fungi.</title>
        <authorList>
            <person name="Ohm R.A."/>
            <person name="Feau N."/>
            <person name="Henrissat B."/>
            <person name="Schoch C.L."/>
            <person name="Horwitz B.A."/>
            <person name="Barry K.W."/>
            <person name="Condon B.J."/>
            <person name="Copeland A.C."/>
            <person name="Dhillon B."/>
            <person name="Glaser F."/>
            <person name="Hesse C.N."/>
            <person name="Kosti I."/>
            <person name="LaButti K."/>
            <person name="Lindquist E.A."/>
            <person name="Lucas S."/>
            <person name="Salamov A.A."/>
            <person name="Bradshaw R.E."/>
            <person name="Ciuffetti L."/>
            <person name="Hamelin R.C."/>
            <person name="Kema G.H.J."/>
            <person name="Lawrence C."/>
            <person name="Scott J.A."/>
            <person name="Spatafora J.W."/>
            <person name="Turgeon B.G."/>
            <person name="de Wit P.J.G.M."/>
            <person name="Zhong S."/>
            <person name="Goodwin S.B."/>
            <person name="Grigoriev I.V."/>
        </authorList>
    </citation>
    <scope>NUCLEOTIDE SEQUENCE [LARGE SCALE GENOMIC DNA]</scope>
    <source>
        <strain evidence="2 3">CIRAD86</strain>
    </source>
</reference>
<protein>
    <submittedName>
        <fullName evidence="2">Uncharacterized protein</fullName>
    </submittedName>
</protein>
<gene>
    <name evidence="2" type="ORF">MYCFIDRAFT_210846</name>
</gene>
<dbReference type="RefSeq" id="XP_007924928.1">
    <property type="nucleotide sequence ID" value="XM_007926737.1"/>
</dbReference>
<keyword evidence="3" id="KW-1185">Reference proteome</keyword>
<evidence type="ECO:0000256" key="1">
    <source>
        <dbReference type="SAM" id="MobiDB-lite"/>
    </source>
</evidence>
<dbReference type="Proteomes" id="UP000016932">
    <property type="component" value="Unassembled WGS sequence"/>
</dbReference>
<sequence>MWYTYRREGATRGHTSQQKPSHRNLQSGMDTAMKELHPSIGAFSGAFVSTSVTDQATLIEQWARRVALSQEAPQQDLLIASPYLKARSSTASSAHDSGYEPPLEDIPFELHLEVSPDVDPALYFLPPQNIHKGDLDLTSGNDPRASLLSMSINERGYSGVGHRPQTAPGRISDILASSTLSTRANLRGRIKHGSTRISACITDFCRPLTGYQNAPSSTSSLFLRDMLDTFPAPPLPRNLERGTSLPATEKIEEGERCDQPQPGETRFPTRKSTRSCIKGIFKNIKQRLSMREALEPARQCTHRGSVMERGSVIVTPYDVVEWRQNGRSVRYLVSPRLMRDGMLLASQTSLTHG</sequence>
<feature type="region of interest" description="Disordered" evidence="1">
    <location>
        <begin position="251"/>
        <end position="272"/>
    </location>
</feature>
<feature type="compositionally biased region" description="Polar residues" evidence="1">
    <location>
        <begin position="13"/>
        <end position="25"/>
    </location>
</feature>
<proteinExistence type="predicted"/>
<dbReference type="OrthoDB" id="3644994at2759"/>
<dbReference type="AlphaFoldDB" id="M2ZZH1"/>
<organism evidence="2 3">
    <name type="scientific">Pseudocercospora fijiensis (strain CIRAD86)</name>
    <name type="common">Black leaf streak disease fungus</name>
    <name type="synonym">Mycosphaerella fijiensis</name>
    <dbReference type="NCBI Taxonomy" id="383855"/>
    <lineage>
        <taxon>Eukaryota</taxon>
        <taxon>Fungi</taxon>
        <taxon>Dikarya</taxon>
        <taxon>Ascomycota</taxon>
        <taxon>Pezizomycotina</taxon>
        <taxon>Dothideomycetes</taxon>
        <taxon>Dothideomycetidae</taxon>
        <taxon>Mycosphaerellales</taxon>
        <taxon>Mycosphaerellaceae</taxon>
        <taxon>Pseudocercospora</taxon>
    </lineage>
</organism>